<name>A0A8S0V6Z1_OLEEU</name>
<evidence type="ECO:0000259" key="3">
    <source>
        <dbReference type="Pfam" id="PF21647"/>
    </source>
</evidence>
<dbReference type="Pfam" id="PF06075">
    <property type="entry name" value="DUF936"/>
    <property type="match status" value="1"/>
</dbReference>
<dbReference type="PANTHER" id="PTHR31928:SF12">
    <property type="entry name" value="DUF3741 DOMAIN-CONTAINING PROTEIN"/>
    <property type="match status" value="1"/>
</dbReference>
<keyword evidence="5" id="KW-1185">Reference proteome</keyword>
<feature type="region of interest" description="Disordered" evidence="1">
    <location>
        <begin position="169"/>
        <end position="203"/>
    </location>
</feature>
<feature type="compositionally biased region" description="Basic and acidic residues" evidence="1">
    <location>
        <begin position="192"/>
        <end position="203"/>
    </location>
</feature>
<dbReference type="Pfam" id="PF21647">
    <property type="entry name" value="DUF6857"/>
    <property type="match status" value="1"/>
</dbReference>
<feature type="region of interest" description="Disordered" evidence="1">
    <location>
        <begin position="216"/>
        <end position="251"/>
    </location>
</feature>
<gene>
    <name evidence="4" type="ORF">OLEA9_A007390</name>
</gene>
<evidence type="ECO:0000256" key="1">
    <source>
        <dbReference type="SAM" id="MobiDB-lite"/>
    </source>
</evidence>
<evidence type="ECO:0000259" key="2">
    <source>
        <dbReference type="Pfam" id="PF06075"/>
    </source>
</evidence>
<feature type="compositionally biased region" description="Low complexity" evidence="1">
    <location>
        <begin position="225"/>
        <end position="244"/>
    </location>
</feature>
<dbReference type="Gramene" id="OE9A007390T1">
    <property type="protein sequence ID" value="OE9A007390C1"/>
    <property type="gene ID" value="OE9A007390"/>
</dbReference>
<accession>A0A8S0V6Z1</accession>
<sequence>MVSLKNGVLVKLLHEMEMEEKVLDDVQKPVLLQIRSIIPVLEEGNLWPNRGFFLKVSDMAHQMFVSLPQEEDEMILGNKLKLGQFVYVQKLEKATPVPLLRGITPVPGRHPCEGTPEDIVSPGNLMKFLQASNIDSIVEKGVILEKKMSESSSDSSKLARGFSDSESLIKGTEGLEGRSGQRVRSLSASKAHPGENKKEKCHIGIPRIEKKSCNVGAKVKTSRPHSVYNDSDSDSVLSSASSTHTSKRRSWTESDILQVKEIFDSSVVKPEIRPTARSTNVSPAHSGRYCSSDDNLSSTSKRRDVASAKRIVKVSNKGQTPVSKVDNVQMSKSLFSLVHDRKGAESGISWSSLPSSLVKLGKEVVVQRDVALLAAADALQEACAAERLLNSLSTFSEFHSAAGDDLQAYVDKFFDLQDDLLHSRLIIQSLTSISPIKTSETDFCGTNSIKETLNIALERKKNAATWIKSAVALDLSPHYVSVTSLPNQIAATTTVKKSSPSIRSTKPKGARVIRKNRSSVDVPLLLSSEMDDQHECTRGSNLCSAADLATSLQDECQKLFLSCVEKYLDEVERKSSSMEFDSHIAGMMYKVKRVSDWLDMIENKEGKPPNPNTKDGFGEGSHNLEDSANEAYGRVRNKIYGILLKHVERTAMAYASNNA</sequence>
<feature type="region of interest" description="Disordered" evidence="1">
    <location>
        <begin position="602"/>
        <end position="625"/>
    </location>
</feature>
<protein>
    <submittedName>
        <fullName evidence="4">Uncharacterized protein</fullName>
    </submittedName>
</protein>
<feature type="domain" description="DUF936" evidence="2">
    <location>
        <begin position="4"/>
        <end position="120"/>
    </location>
</feature>
<dbReference type="Proteomes" id="UP000594638">
    <property type="component" value="Unassembled WGS sequence"/>
</dbReference>
<proteinExistence type="predicted"/>
<dbReference type="EMBL" id="CACTIH010009196">
    <property type="protein sequence ID" value="CAA3027248.1"/>
    <property type="molecule type" value="Genomic_DNA"/>
</dbReference>
<feature type="region of interest" description="Disordered" evidence="1">
    <location>
        <begin position="274"/>
        <end position="304"/>
    </location>
</feature>
<dbReference type="InterPro" id="IPR048297">
    <property type="entry name" value="DUF936_dom_pln"/>
</dbReference>
<comment type="caution">
    <text evidence="4">The sequence shown here is derived from an EMBL/GenBank/DDBJ whole genome shotgun (WGS) entry which is preliminary data.</text>
</comment>
<evidence type="ECO:0000313" key="4">
    <source>
        <dbReference type="EMBL" id="CAA3027248.1"/>
    </source>
</evidence>
<organism evidence="4 5">
    <name type="scientific">Olea europaea subsp. europaea</name>
    <dbReference type="NCBI Taxonomy" id="158383"/>
    <lineage>
        <taxon>Eukaryota</taxon>
        <taxon>Viridiplantae</taxon>
        <taxon>Streptophyta</taxon>
        <taxon>Embryophyta</taxon>
        <taxon>Tracheophyta</taxon>
        <taxon>Spermatophyta</taxon>
        <taxon>Magnoliopsida</taxon>
        <taxon>eudicotyledons</taxon>
        <taxon>Gunneridae</taxon>
        <taxon>Pentapetalae</taxon>
        <taxon>asterids</taxon>
        <taxon>lamiids</taxon>
        <taxon>Lamiales</taxon>
        <taxon>Oleaceae</taxon>
        <taxon>Oleeae</taxon>
        <taxon>Olea</taxon>
    </lineage>
</organism>
<feature type="domain" description="DUF6857" evidence="3">
    <location>
        <begin position="338"/>
        <end position="653"/>
    </location>
</feature>
<dbReference type="PANTHER" id="PTHR31928">
    <property type="entry name" value="EXPRESSED PROTEIN"/>
    <property type="match status" value="1"/>
</dbReference>
<evidence type="ECO:0000313" key="5">
    <source>
        <dbReference type="Proteomes" id="UP000594638"/>
    </source>
</evidence>
<dbReference type="InterPro" id="IPR010341">
    <property type="entry name" value="DUF936_pln"/>
</dbReference>
<dbReference type="OrthoDB" id="773154at2759"/>
<dbReference type="AlphaFoldDB" id="A0A8S0V6Z1"/>
<reference evidence="4 5" key="1">
    <citation type="submission" date="2019-12" db="EMBL/GenBank/DDBJ databases">
        <authorList>
            <person name="Alioto T."/>
            <person name="Alioto T."/>
            <person name="Gomez Garrido J."/>
        </authorList>
    </citation>
    <scope>NUCLEOTIDE SEQUENCE [LARGE SCALE GENOMIC DNA]</scope>
</reference>
<dbReference type="InterPro" id="IPR049172">
    <property type="entry name" value="DUF6857_pln"/>
</dbReference>